<evidence type="ECO:0000259" key="4">
    <source>
        <dbReference type="Pfam" id="PF16655"/>
    </source>
</evidence>
<evidence type="ECO:0000313" key="5">
    <source>
        <dbReference type="EMBL" id="TQS42144.1"/>
    </source>
</evidence>
<dbReference type="PANTHER" id="PTHR43606">
    <property type="entry name" value="PHOSPHATASE, PUTATIVE (AFU_ORTHOLOGUE AFUA_6G08710)-RELATED"/>
    <property type="match status" value="1"/>
</dbReference>
<dbReference type="AlphaFoldDB" id="A0A545ALE3"/>
<dbReference type="InterPro" id="IPR029052">
    <property type="entry name" value="Metallo-depent_PP-like"/>
</dbReference>
<dbReference type="PANTHER" id="PTHR43606:SF2">
    <property type="entry name" value="ALKALINE PHOSPHATASE FAMILY PROTEIN (AFU_ORTHOLOGUE AFUA_5G03860)"/>
    <property type="match status" value="1"/>
</dbReference>
<feature type="signal peptide" evidence="2">
    <location>
        <begin position="1"/>
        <end position="25"/>
    </location>
</feature>
<dbReference type="Proteomes" id="UP000317982">
    <property type="component" value="Unassembled WGS sequence"/>
</dbReference>
<dbReference type="Pfam" id="PF09423">
    <property type="entry name" value="PhoD"/>
    <property type="match status" value="1"/>
</dbReference>
<dbReference type="SUPFAM" id="SSF56300">
    <property type="entry name" value="Metallo-dependent phosphatases"/>
    <property type="match status" value="1"/>
</dbReference>
<name>A0A545ALE3_9ACTN</name>
<evidence type="ECO:0000256" key="1">
    <source>
        <dbReference type="SAM" id="MobiDB-lite"/>
    </source>
</evidence>
<sequence length="511" mass="56041">MLSRRTFLRSTAAVLLIPSRGSVPADVFTLGVASGDPLPDGVLLWTRLAPRPLEAGGGMGASPVEVRWEVADDERFRRVVRSGTAVARASNAHTLHVDVRGLGAARDYFYRFRVGSQVSPTGRTRTAPAPGASPRRLRFTTASCQNWQDGFYTAYRSMAAEDLDFVLWLGDYIYESAPWPGLVREHAGTGQPYTLDEYRIRHAQYRTDPDLARMHAAAPWIVSIDDHDVDDNWTGDLPADPRAVERVPFPARKAAALRAYAEHLPIRVGPRGRLFRRLSFGDLATVHVLDTRSYRSPHPTTIAQAREPWRTMTGDPQESWLVRGLAGSGARWNLLANQVMVAAGDSKPGPGEKYSFDGWDGYVAQRRRLLEFLGSGATRNPVVLTGDQHATWINELKTDFRAEGAPVVAPEFVATSITSGGDPDVARFWAERAVLQNENPHCRYLDNQRGYLLADLTPGELCVRLRVVDSVTDPSAGAARDAARFVVETDRPGVELEGPPDLSGAPGGTAL</sequence>
<protein>
    <submittedName>
        <fullName evidence="5">Alkaline phosphatase</fullName>
    </submittedName>
</protein>
<organism evidence="5 6">
    <name type="scientific">Cryptosporangium phraense</name>
    <dbReference type="NCBI Taxonomy" id="2593070"/>
    <lineage>
        <taxon>Bacteria</taxon>
        <taxon>Bacillati</taxon>
        <taxon>Actinomycetota</taxon>
        <taxon>Actinomycetes</taxon>
        <taxon>Cryptosporangiales</taxon>
        <taxon>Cryptosporangiaceae</taxon>
        <taxon>Cryptosporangium</taxon>
    </lineage>
</organism>
<accession>A0A545ALE3</accession>
<feature type="domain" description="PhoD-like phosphatase metallophosphatase" evidence="3">
    <location>
        <begin position="139"/>
        <end position="464"/>
    </location>
</feature>
<dbReference type="Gene3D" id="3.60.21.70">
    <property type="entry name" value="PhoD-like phosphatase"/>
    <property type="match status" value="1"/>
</dbReference>
<feature type="domain" description="Phospholipase D N-terminal" evidence="4">
    <location>
        <begin position="30"/>
        <end position="126"/>
    </location>
</feature>
<feature type="chain" id="PRO_5022053346" evidence="2">
    <location>
        <begin position="26"/>
        <end position="511"/>
    </location>
</feature>
<gene>
    <name evidence="5" type="ORF">FL583_26525</name>
</gene>
<reference evidence="5 6" key="1">
    <citation type="submission" date="2019-07" db="EMBL/GenBank/DDBJ databases">
        <title>Cryptosporangium phraense sp. nov., isolated from plant litter.</title>
        <authorList>
            <person name="Suriyachadkun C."/>
        </authorList>
    </citation>
    <scope>NUCLEOTIDE SEQUENCE [LARGE SCALE GENOMIC DNA]</scope>
    <source>
        <strain evidence="5 6">A-T 5661</strain>
    </source>
</reference>
<evidence type="ECO:0000259" key="3">
    <source>
        <dbReference type="Pfam" id="PF09423"/>
    </source>
</evidence>
<proteinExistence type="predicted"/>
<evidence type="ECO:0000256" key="2">
    <source>
        <dbReference type="SAM" id="SignalP"/>
    </source>
</evidence>
<dbReference type="InParanoid" id="A0A545ALE3"/>
<dbReference type="RefSeq" id="WP_142707544.1">
    <property type="nucleotide sequence ID" value="NZ_VIRS01000020.1"/>
</dbReference>
<dbReference type="InterPro" id="IPR032093">
    <property type="entry name" value="PhoD_N"/>
</dbReference>
<dbReference type="Gene3D" id="2.60.40.380">
    <property type="entry name" value="Purple acid phosphatase-like, N-terminal"/>
    <property type="match status" value="1"/>
</dbReference>
<evidence type="ECO:0000313" key="6">
    <source>
        <dbReference type="Proteomes" id="UP000317982"/>
    </source>
</evidence>
<dbReference type="InterPro" id="IPR038607">
    <property type="entry name" value="PhoD-like_sf"/>
</dbReference>
<dbReference type="Pfam" id="PF16655">
    <property type="entry name" value="PhoD_N"/>
    <property type="match status" value="1"/>
</dbReference>
<dbReference type="OrthoDB" id="327733at2"/>
<dbReference type="InterPro" id="IPR018946">
    <property type="entry name" value="PhoD-like_MPP"/>
</dbReference>
<dbReference type="CDD" id="cd07389">
    <property type="entry name" value="MPP_PhoD"/>
    <property type="match status" value="1"/>
</dbReference>
<feature type="region of interest" description="Disordered" evidence="1">
    <location>
        <begin position="491"/>
        <end position="511"/>
    </location>
</feature>
<comment type="caution">
    <text evidence="5">The sequence shown here is derived from an EMBL/GenBank/DDBJ whole genome shotgun (WGS) entry which is preliminary data.</text>
</comment>
<keyword evidence="6" id="KW-1185">Reference proteome</keyword>
<keyword evidence="2" id="KW-0732">Signal</keyword>
<dbReference type="InterPro" id="IPR052900">
    <property type="entry name" value="Phospholipid_Metab_Enz"/>
</dbReference>
<dbReference type="EMBL" id="VIRS01000020">
    <property type="protein sequence ID" value="TQS42144.1"/>
    <property type="molecule type" value="Genomic_DNA"/>
</dbReference>